<organism evidence="2 3">
    <name type="scientific">Mumia zhuanghuii</name>
    <dbReference type="NCBI Taxonomy" id="2585211"/>
    <lineage>
        <taxon>Bacteria</taxon>
        <taxon>Bacillati</taxon>
        <taxon>Actinomycetota</taxon>
        <taxon>Actinomycetes</taxon>
        <taxon>Propionibacteriales</taxon>
        <taxon>Nocardioidaceae</taxon>
        <taxon>Mumia</taxon>
    </lineage>
</organism>
<keyword evidence="1" id="KW-0812">Transmembrane</keyword>
<sequence length="192" mass="20384">MDRGLRRPGDPRVWGTIVGAIGASVFVHANRVELAHTASLVAVVLWAAALATYVWAVFLVERRFPDPQQVSRSAGWVYLASVAGMLVVVQVGRAALDAGDAVDVLPGVIVLAVGLHFLPFARAFQTPLFTRLGLTMSVLGAVAVALGLLWTPTATAAIAVLTGLVMLLAIAEDALRDRRSSVRRSWRSPAPL</sequence>
<dbReference type="EMBL" id="VDFQ02000007">
    <property type="protein sequence ID" value="KAA1418182.1"/>
    <property type="molecule type" value="Genomic_DNA"/>
</dbReference>
<dbReference type="OrthoDB" id="3626682at2"/>
<feature type="transmembrane region" description="Helical" evidence="1">
    <location>
        <begin position="128"/>
        <end position="150"/>
    </location>
</feature>
<gene>
    <name evidence="2" type="ORF">FE697_020310</name>
</gene>
<proteinExistence type="predicted"/>
<feature type="transmembrane region" description="Helical" evidence="1">
    <location>
        <begin position="35"/>
        <end position="61"/>
    </location>
</feature>
<name>A0A5Q6RJI2_9ACTN</name>
<accession>A0A5Q6RJI2</accession>
<evidence type="ECO:0000256" key="1">
    <source>
        <dbReference type="SAM" id="Phobius"/>
    </source>
</evidence>
<dbReference type="Proteomes" id="UP000307768">
    <property type="component" value="Unassembled WGS sequence"/>
</dbReference>
<dbReference type="AlphaFoldDB" id="A0A5Q6RJI2"/>
<keyword evidence="1" id="KW-0472">Membrane</keyword>
<feature type="transmembrane region" description="Helical" evidence="1">
    <location>
        <begin position="104"/>
        <end position="121"/>
    </location>
</feature>
<evidence type="ECO:0000313" key="3">
    <source>
        <dbReference type="Proteomes" id="UP000307768"/>
    </source>
</evidence>
<evidence type="ECO:0000313" key="2">
    <source>
        <dbReference type="EMBL" id="KAA1418182.1"/>
    </source>
</evidence>
<keyword evidence="1" id="KW-1133">Transmembrane helix</keyword>
<comment type="caution">
    <text evidence="2">The sequence shown here is derived from an EMBL/GenBank/DDBJ whole genome shotgun (WGS) entry which is preliminary data.</text>
</comment>
<feature type="transmembrane region" description="Helical" evidence="1">
    <location>
        <begin position="73"/>
        <end position="92"/>
    </location>
</feature>
<reference evidence="2 3" key="1">
    <citation type="submission" date="2019-09" db="EMBL/GenBank/DDBJ databases">
        <title>Mumia zhuanghuii sp. nov. isolated from the intestinal contents of plateau pika (Ochotona curzoniae) in the Qinghai-Tibet plateau of China.</title>
        <authorList>
            <person name="Tian Z."/>
        </authorList>
    </citation>
    <scope>NUCLEOTIDE SEQUENCE [LARGE SCALE GENOMIC DNA]</scope>
    <source>
        <strain evidence="3">350</strain>
    </source>
</reference>
<dbReference type="RefSeq" id="WP_149771471.1">
    <property type="nucleotide sequence ID" value="NZ_VDFQ02000007.1"/>
</dbReference>
<feature type="transmembrane region" description="Helical" evidence="1">
    <location>
        <begin position="156"/>
        <end position="175"/>
    </location>
</feature>
<protein>
    <submittedName>
        <fullName evidence="2">Uncharacterized protein</fullName>
    </submittedName>
</protein>
<feature type="transmembrane region" description="Helical" evidence="1">
    <location>
        <begin position="12"/>
        <end position="29"/>
    </location>
</feature>